<dbReference type="EMBL" id="CM056811">
    <property type="protein sequence ID" value="KAJ8638728.1"/>
    <property type="molecule type" value="Genomic_DNA"/>
</dbReference>
<evidence type="ECO:0000313" key="1">
    <source>
        <dbReference type="EMBL" id="KAJ8638728.1"/>
    </source>
</evidence>
<keyword evidence="2" id="KW-1185">Reference proteome</keyword>
<name>A0ACC2LZU2_PERAE</name>
<comment type="caution">
    <text evidence="1">The sequence shown here is derived from an EMBL/GenBank/DDBJ whole genome shotgun (WGS) entry which is preliminary data.</text>
</comment>
<evidence type="ECO:0000313" key="2">
    <source>
        <dbReference type="Proteomes" id="UP001234297"/>
    </source>
</evidence>
<gene>
    <name evidence="1" type="ORF">MRB53_012995</name>
</gene>
<protein>
    <submittedName>
        <fullName evidence="1">Uncharacterized protein</fullName>
    </submittedName>
</protein>
<accession>A0ACC2LZU2</accession>
<reference evidence="1 2" key="1">
    <citation type="journal article" date="2022" name="Hortic Res">
        <title>A haplotype resolved chromosomal level avocado genome allows analysis of novel avocado genes.</title>
        <authorList>
            <person name="Nath O."/>
            <person name="Fletcher S.J."/>
            <person name="Hayward A."/>
            <person name="Shaw L.M."/>
            <person name="Masouleh A.K."/>
            <person name="Furtado A."/>
            <person name="Henry R.J."/>
            <person name="Mitter N."/>
        </authorList>
    </citation>
    <scope>NUCLEOTIDE SEQUENCE [LARGE SCALE GENOMIC DNA]</scope>
    <source>
        <strain evidence="2">cv. Hass</strain>
    </source>
</reference>
<proteinExistence type="predicted"/>
<sequence>MAHIGYYRSRRGWRRIKGFRVNSCRLSIHRLRVRFLDFIRLLGKWKSSYDKALKTLKRGIRSSRKRPSANDGSRRGLVGRPDHKLKSYRHSNSFYAEAIADCLEFIKRSAVAIDDGGGSNSPISPTSSALGGMG</sequence>
<dbReference type="Proteomes" id="UP001234297">
    <property type="component" value="Chromosome 3"/>
</dbReference>
<organism evidence="1 2">
    <name type="scientific">Persea americana</name>
    <name type="common">Avocado</name>
    <dbReference type="NCBI Taxonomy" id="3435"/>
    <lineage>
        <taxon>Eukaryota</taxon>
        <taxon>Viridiplantae</taxon>
        <taxon>Streptophyta</taxon>
        <taxon>Embryophyta</taxon>
        <taxon>Tracheophyta</taxon>
        <taxon>Spermatophyta</taxon>
        <taxon>Magnoliopsida</taxon>
        <taxon>Magnoliidae</taxon>
        <taxon>Laurales</taxon>
        <taxon>Lauraceae</taxon>
        <taxon>Persea</taxon>
    </lineage>
</organism>